<gene>
    <name evidence="2" type="ORF">Cvel_14200</name>
</gene>
<proteinExistence type="predicted"/>
<evidence type="ECO:0000313" key="2">
    <source>
        <dbReference type="EMBL" id="CEM04197.1"/>
    </source>
</evidence>
<dbReference type="AlphaFoldDB" id="A0A0G4EZG8"/>
<sequence>MSCSHRISGLLLRPSHPILSRASARSVSRPLSVKNRTTQSSSSSTFAKPGQGPKYGSPAPPRSAVVKAQQQPQAVQQQQQNLAPQVQQPGGWGTSIRGALVDGLAHGVGWGVASRLVDSVMGPRTMEVVHTHENSPPSNTDQQQPPSGDASGGGGAGADGGSQSDSGSQGWSWGSDGNERSDTSSWFGGGIDEGGDDDGGGDGGDWGDWD</sequence>
<feature type="compositionally biased region" description="Gly residues" evidence="1">
    <location>
        <begin position="150"/>
        <end position="160"/>
    </location>
</feature>
<feature type="compositionally biased region" description="Polar residues" evidence="1">
    <location>
        <begin position="34"/>
        <end position="46"/>
    </location>
</feature>
<feature type="compositionally biased region" description="Polar residues" evidence="1">
    <location>
        <begin position="134"/>
        <end position="146"/>
    </location>
</feature>
<feature type="region of interest" description="Disordered" evidence="1">
    <location>
        <begin position="22"/>
        <end position="90"/>
    </location>
</feature>
<organism evidence="2">
    <name type="scientific">Chromera velia CCMP2878</name>
    <dbReference type="NCBI Taxonomy" id="1169474"/>
    <lineage>
        <taxon>Eukaryota</taxon>
        <taxon>Sar</taxon>
        <taxon>Alveolata</taxon>
        <taxon>Colpodellida</taxon>
        <taxon>Chromeraceae</taxon>
        <taxon>Chromera</taxon>
    </lineage>
</organism>
<reference evidence="2" key="1">
    <citation type="submission" date="2014-11" db="EMBL/GenBank/DDBJ databases">
        <authorList>
            <person name="Otto D Thomas"/>
            <person name="Naeem Raeece"/>
        </authorList>
    </citation>
    <scope>NUCLEOTIDE SEQUENCE</scope>
</reference>
<dbReference type="EMBL" id="CDMZ01000002">
    <property type="protein sequence ID" value="CEM04197.1"/>
    <property type="molecule type" value="Genomic_DNA"/>
</dbReference>
<name>A0A0G4EZG8_9ALVE</name>
<protein>
    <submittedName>
        <fullName evidence="2">Uncharacterized protein</fullName>
    </submittedName>
</protein>
<feature type="compositionally biased region" description="Low complexity" evidence="1">
    <location>
        <begin position="161"/>
        <end position="176"/>
    </location>
</feature>
<feature type="compositionally biased region" description="Low complexity" evidence="1">
    <location>
        <begin position="64"/>
        <end position="89"/>
    </location>
</feature>
<feature type="region of interest" description="Disordered" evidence="1">
    <location>
        <begin position="130"/>
        <end position="210"/>
    </location>
</feature>
<feature type="compositionally biased region" description="Acidic residues" evidence="1">
    <location>
        <begin position="193"/>
        <end position="210"/>
    </location>
</feature>
<evidence type="ECO:0000256" key="1">
    <source>
        <dbReference type="SAM" id="MobiDB-lite"/>
    </source>
</evidence>
<accession>A0A0G4EZG8</accession>
<dbReference type="VEuPathDB" id="CryptoDB:Cvel_14200"/>